<organism evidence="2 3">
    <name type="scientific">Spirosoma foliorum</name>
    <dbReference type="NCBI Taxonomy" id="2710596"/>
    <lineage>
        <taxon>Bacteria</taxon>
        <taxon>Pseudomonadati</taxon>
        <taxon>Bacteroidota</taxon>
        <taxon>Cytophagia</taxon>
        <taxon>Cytophagales</taxon>
        <taxon>Cytophagaceae</taxon>
        <taxon>Spirosoma</taxon>
    </lineage>
</organism>
<proteinExistence type="predicted"/>
<dbReference type="NCBIfam" id="TIGR04183">
    <property type="entry name" value="Por_Secre_tail"/>
    <property type="match status" value="1"/>
</dbReference>
<dbReference type="Pfam" id="PF18962">
    <property type="entry name" value="Por_Secre_tail"/>
    <property type="match status" value="1"/>
</dbReference>
<name>A0A7G5GV73_9BACT</name>
<dbReference type="Gene3D" id="2.60.40.10">
    <property type="entry name" value="Immunoglobulins"/>
    <property type="match status" value="1"/>
</dbReference>
<reference evidence="2 3" key="1">
    <citation type="submission" date="2020-07" db="EMBL/GenBank/DDBJ databases">
        <title>Spirosoma foliorum sp. nov., isolated from the leaves on the Nejang mountain Korea, Republic of.</title>
        <authorList>
            <person name="Ho H."/>
            <person name="Lee Y.-J."/>
            <person name="Nurcahyanto D.-A."/>
            <person name="Kim S.-G."/>
        </authorList>
    </citation>
    <scope>NUCLEOTIDE SEQUENCE [LARGE SCALE GENOMIC DNA]</scope>
    <source>
        <strain evidence="2 3">PL0136</strain>
    </source>
</reference>
<dbReference type="AlphaFoldDB" id="A0A7G5GV73"/>
<dbReference type="InterPro" id="IPR026444">
    <property type="entry name" value="Secre_tail"/>
</dbReference>
<evidence type="ECO:0000259" key="1">
    <source>
        <dbReference type="Pfam" id="PF18962"/>
    </source>
</evidence>
<dbReference type="InterPro" id="IPR013783">
    <property type="entry name" value="Ig-like_fold"/>
</dbReference>
<dbReference type="SUPFAM" id="SSF49785">
    <property type="entry name" value="Galactose-binding domain-like"/>
    <property type="match status" value="1"/>
</dbReference>
<dbReference type="KEGG" id="sfol:H3H32_33525"/>
<dbReference type="RefSeq" id="WP_182460060.1">
    <property type="nucleotide sequence ID" value="NZ_CP059732.1"/>
</dbReference>
<feature type="domain" description="Secretion system C-terminal sorting" evidence="1">
    <location>
        <begin position="277"/>
        <end position="344"/>
    </location>
</feature>
<dbReference type="InterPro" id="IPR008979">
    <property type="entry name" value="Galactose-bd-like_sf"/>
</dbReference>
<keyword evidence="3" id="KW-1185">Reference proteome</keyword>
<dbReference type="EMBL" id="CP059732">
    <property type="protein sequence ID" value="QMW02765.1"/>
    <property type="molecule type" value="Genomic_DNA"/>
</dbReference>
<dbReference type="Proteomes" id="UP000515369">
    <property type="component" value="Chromosome"/>
</dbReference>
<protein>
    <submittedName>
        <fullName evidence="2">T9SS type A sorting domain-containing protein</fullName>
    </submittedName>
</protein>
<gene>
    <name evidence="2" type="ORF">H3H32_33525</name>
</gene>
<evidence type="ECO:0000313" key="2">
    <source>
        <dbReference type="EMBL" id="QMW02765.1"/>
    </source>
</evidence>
<accession>A0A7G5GV73</accession>
<dbReference type="SUPFAM" id="SSF49265">
    <property type="entry name" value="Fibronectin type III"/>
    <property type="match status" value="1"/>
</dbReference>
<sequence>MASFAQVATYTFTSSDPGNQTSKAVTSKDANITASDITRGAGISPVTTISSINSSDWNSSTQNATDYYEFTLTPNTGYQLNLTGLNLTERRSNTGPTTYLIAYSIAGGSETTVSTGPLSGTVDAALNISLSIQTAQSIRFRIYAWGATSNSGTFRLNNSLTVTGAAPLPVKLIGFSGQSIDNSAVLNWSTGWEVRNAGFDILRSSTISNFEKVGFVKGSVSTQEVSVYSFTDPNVQNGQVYYYRLKQNNEDGSSELSNIIAVRIRSDMSLSTAIPVVYPNPNQGSFSLSTQGLDITKVSLYNAGGVEIPITVNTTKDSSTLTIEVTAPIASGLYILRFQTADGAHQPAVKVLIK</sequence>
<evidence type="ECO:0000313" key="3">
    <source>
        <dbReference type="Proteomes" id="UP000515369"/>
    </source>
</evidence>
<dbReference type="InterPro" id="IPR036116">
    <property type="entry name" value="FN3_sf"/>
</dbReference>